<name>A0AAJ8MWE1_9TREE</name>
<evidence type="ECO:0000256" key="4">
    <source>
        <dbReference type="PROSITE-ProRule" id="PRU00175"/>
    </source>
</evidence>
<accession>A0AAJ8MWE1</accession>
<evidence type="ECO:0000256" key="5">
    <source>
        <dbReference type="SAM" id="MobiDB-lite"/>
    </source>
</evidence>
<dbReference type="PANTHER" id="PTHR23327:SF42">
    <property type="entry name" value="LON PEPTIDASE N-TERMINAL DOMAIN AND RING FINGER PROTEIN C14F5.10C"/>
    <property type="match status" value="1"/>
</dbReference>
<reference evidence="8" key="2">
    <citation type="submission" date="2024-01" db="EMBL/GenBank/DDBJ databases">
        <title>Comparative genomics of Cryptococcus and Kwoniella reveals pathogenesis evolution and contrasting modes of karyotype evolution via chromosome fusion or intercentromeric recombination.</title>
        <authorList>
            <person name="Coelho M.A."/>
            <person name="David-Palma M."/>
            <person name="Shea T."/>
            <person name="Bowers K."/>
            <person name="McGinley-Smith S."/>
            <person name="Mohammad A.W."/>
            <person name="Gnirke A."/>
            <person name="Yurkov A.M."/>
            <person name="Nowrousian M."/>
            <person name="Sun S."/>
            <person name="Cuomo C.A."/>
            <person name="Heitman J."/>
        </authorList>
    </citation>
    <scope>NUCLEOTIDE SEQUENCE</scope>
    <source>
        <strain evidence="8">CBS 12478</strain>
    </source>
</reference>
<feature type="compositionally biased region" description="Polar residues" evidence="5">
    <location>
        <begin position="1"/>
        <end position="18"/>
    </location>
</feature>
<dbReference type="PROSITE" id="PS51787">
    <property type="entry name" value="LON_N"/>
    <property type="match status" value="1"/>
</dbReference>
<dbReference type="SUPFAM" id="SSF57850">
    <property type="entry name" value="RING/U-box"/>
    <property type="match status" value="1"/>
</dbReference>
<dbReference type="InterPro" id="IPR017907">
    <property type="entry name" value="Znf_RING_CS"/>
</dbReference>
<feature type="region of interest" description="Disordered" evidence="5">
    <location>
        <begin position="518"/>
        <end position="601"/>
    </location>
</feature>
<dbReference type="InterPro" id="IPR046336">
    <property type="entry name" value="Lon_prtase_N_sf"/>
</dbReference>
<feature type="compositionally biased region" description="Basic residues" evidence="5">
    <location>
        <begin position="586"/>
        <end position="598"/>
    </location>
</feature>
<feature type="compositionally biased region" description="Polar residues" evidence="5">
    <location>
        <begin position="236"/>
        <end position="246"/>
    </location>
</feature>
<dbReference type="Gene3D" id="3.30.40.10">
    <property type="entry name" value="Zinc/RING finger domain, C3HC4 (zinc finger)"/>
    <property type="match status" value="1"/>
</dbReference>
<feature type="compositionally biased region" description="Basic residues" evidence="5">
    <location>
        <begin position="161"/>
        <end position="170"/>
    </location>
</feature>
<keyword evidence="9" id="KW-1185">Reference proteome</keyword>
<sequence length="1003" mass="108387">MSFVPSASHTSRTAMSRSSPPPPYRVTPLSAEEALNDRSSTNNTTLNNHSSSSTSQLASITTALSSAGEAGPSRSRRRRLSSSSSMSDNSQSGFYPTPDHSTAPTSPQQSVAGGGERIWRRTANVPHNFRRNRRNSQPHEDEHNRWLSEDEGLGSAGSSVRPRRSLRRTANRSTDRDDRGNGGGGGGDAGPTTRSTRANPRDKVLTHDDAIAGIAEAKMPSHSPTGRPHPVRTRSYEPTPSSSRSNLPVVPVDVTQQTLGTYPPDIAQLVPPPRSATETYVGLGIRTTGAGPIHPIASGNPVTDEAAAPPAFGSIPDFARGRGGDGIGGFDMPMAGGSEDVNEAMTRSEGQRALVEKLRRILACALCPPTDGVTPALHHPVTLPCGHTISSSHISIPAPPPLQFTHEAPHEIYAAQQRQHQQRLNLWAAVMCPIPTCKRYSPSVGSSAVLSDIADLSAEGGFISSGAQRGEMLASGVTYYPPPPQPPAYSSDPPPTDGGSPLLDISVEKVLRLVQREMMRVDESDQDIGRGGNESDATEESDEEEEVRPSGSQGDLARDFSHLASPSVRTSRLNAELGDSAMIRTSSKRRRHDHRSAQRMRPTMNQVEDWPFEKELGGMLECDVCALLLYEPVTTPCQHSFCSKCLSRSLDHSSRCPVCRQDLPSFAFFQDHAVNKVLVTILKTAFPAEYAERQAAIERDERDARLDTPIFVCTLAFPGMPTILHVFEPRYRLMIRRCIESTNPRFGMVLPARGTGAPTLQGVMEYGTMLEIQSVQMLPDGRSMVETVGIHRFKLLEKGNLDGYTVGRIERIDDVSPEEEIVMEREAVSARAVALAALAAAASTSTTTTTSPTPPAAANTASGASLVPSIPPNVPGAVNPLAFGGSNGITSGPVDFATLASQAMSTASSGTSIDDTPETTEELMTICRAFIDQLRSGSAPWLLQRLNNTYGVMPEDPSEFSYWMALVMPIDEYEKARLLPIRSPRLRLKLIVHWVESLRSSWW</sequence>
<gene>
    <name evidence="8" type="ORF">CI109_102002</name>
</gene>
<dbReference type="Gene3D" id="1.20.58.1480">
    <property type="match status" value="1"/>
</dbReference>
<dbReference type="SUPFAM" id="SSF88697">
    <property type="entry name" value="PUA domain-like"/>
    <property type="match status" value="1"/>
</dbReference>
<dbReference type="EMBL" id="CP144053">
    <property type="protein sequence ID" value="WWD17561.1"/>
    <property type="molecule type" value="Genomic_DNA"/>
</dbReference>
<feature type="compositionally biased region" description="Low complexity" evidence="5">
    <location>
        <begin position="81"/>
        <end position="92"/>
    </location>
</feature>
<dbReference type="Proteomes" id="UP000322225">
    <property type="component" value="Chromosome 3"/>
</dbReference>
<keyword evidence="3" id="KW-0862">Zinc</keyword>
<dbReference type="GO" id="GO:0008270">
    <property type="term" value="F:zinc ion binding"/>
    <property type="evidence" value="ECO:0007669"/>
    <property type="project" value="UniProtKB-KW"/>
</dbReference>
<evidence type="ECO:0000256" key="2">
    <source>
        <dbReference type="ARBA" id="ARBA00022771"/>
    </source>
</evidence>
<evidence type="ECO:0000256" key="1">
    <source>
        <dbReference type="ARBA" id="ARBA00022723"/>
    </source>
</evidence>
<feature type="region of interest" description="Disordered" evidence="5">
    <location>
        <begin position="475"/>
        <end position="502"/>
    </location>
</feature>
<evidence type="ECO:0000259" key="7">
    <source>
        <dbReference type="PROSITE" id="PS51787"/>
    </source>
</evidence>
<feature type="compositionally biased region" description="Pro residues" evidence="5">
    <location>
        <begin position="480"/>
        <end position="496"/>
    </location>
</feature>
<dbReference type="Pfam" id="PF13923">
    <property type="entry name" value="zf-C3HC4_2"/>
    <property type="match status" value="1"/>
</dbReference>
<dbReference type="Pfam" id="PF02190">
    <property type="entry name" value="LON_substr_bdg"/>
    <property type="match status" value="1"/>
</dbReference>
<evidence type="ECO:0000313" key="8">
    <source>
        <dbReference type="EMBL" id="WWD17561.1"/>
    </source>
</evidence>
<dbReference type="KEGG" id="ksn:43591854"/>
<feature type="compositionally biased region" description="Basic and acidic residues" evidence="5">
    <location>
        <begin position="199"/>
        <end position="210"/>
    </location>
</feature>
<dbReference type="RefSeq" id="XP_031858029.2">
    <property type="nucleotide sequence ID" value="XM_032007683.2"/>
</dbReference>
<dbReference type="GeneID" id="43591854"/>
<evidence type="ECO:0008006" key="10">
    <source>
        <dbReference type="Google" id="ProtNLM"/>
    </source>
</evidence>
<proteinExistence type="predicted"/>
<evidence type="ECO:0000256" key="3">
    <source>
        <dbReference type="ARBA" id="ARBA00022833"/>
    </source>
</evidence>
<dbReference type="InterPro" id="IPR013083">
    <property type="entry name" value="Znf_RING/FYVE/PHD"/>
</dbReference>
<keyword evidence="1" id="KW-0479">Metal-binding</keyword>
<dbReference type="AlphaFoldDB" id="A0AAJ8MWE1"/>
<feature type="compositionally biased region" description="Low complexity" evidence="5">
    <location>
        <begin position="39"/>
        <end position="67"/>
    </location>
</feature>
<dbReference type="SMART" id="SM00184">
    <property type="entry name" value="RING"/>
    <property type="match status" value="1"/>
</dbReference>
<reference evidence="8" key="1">
    <citation type="submission" date="2017-08" db="EMBL/GenBank/DDBJ databases">
        <authorList>
            <person name="Cuomo C."/>
            <person name="Billmyre B."/>
            <person name="Heitman J."/>
        </authorList>
    </citation>
    <scope>NUCLEOTIDE SEQUENCE</scope>
    <source>
        <strain evidence="8">CBS 12478</strain>
    </source>
</reference>
<protein>
    <recommendedName>
        <fullName evidence="10">RING-type domain-containing protein</fullName>
    </recommendedName>
</protein>
<feature type="compositionally biased region" description="Polar residues" evidence="5">
    <location>
        <begin position="99"/>
        <end position="111"/>
    </location>
</feature>
<evidence type="ECO:0000259" key="6">
    <source>
        <dbReference type="PROSITE" id="PS50089"/>
    </source>
</evidence>
<feature type="compositionally biased region" description="Acidic residues" evidence="5">
    <location>
        <begin position="536"/>
        <end position="546"/>
    </location>
</feature>
<dbReference type="CDD" id="cd16514">
    <property type="entry name" value="RING-HC_LONFs_rpt2"/>
    <property type="match status" value="1"/>
</dbReference>
<dbReference type="PANTHER" id="PTHR23327">
    <property type="entry name" value="RING FINGER PROTEIN 127"/>
    <property type="match status" value="1"/>
</dbReference>
<dbReference type="PROSITE" id="PS00518">
    <property type="entry name" value="ZF_RING_1"/>
    <property type="match status" value="1"/>
</dbReference>
<dbReference type="InterPro" id="IPR015947">
    <property type="entry name" value="PUA-like_sf"/>
</dbReference>
<feature type="region of interest" description="Disordered" evidence="5">
    <location>
        <begin position="843"/>
        <end position="863"/>
    </location>
</feature>
<dbReference type="PROSITE" id="PS50089">
    <property type="entry name" value="ZF_RING_2"/>
    <property type="match status" value="1"/>
</dbReference>
<feature type="domain" description="Lon N-terminal" evidence="7">
    <location>
        <begin position="705"/>
        <end position="999"/>
    </location>
</feature>
<dbReference type="Gene3D" id="2.30.130.40">
    <property type="entry name" value="LON domain-like"/>
    <property type="match status" value="1"/>
</dbReference>
<feature type="region of interest" description="Disordered" evidence="5">
    <location>
        <begin position="1"/>
        <end position="248"/>
    </location>
</feature>
<feature type="domain" description="RING-type" evidence="6">
    <location>
        <begin position="622"/>
        <end position="660"/>
    </location>
</feature>
<feature type="compositionally biased region" description="Basic and acidic residues" evidence="5">
    <location>
        <begin position="137"/>
        <end position="148"/>
    </location>
</feature>
<keyword evidence="2 4" id="KW-0863">Zinc-finger</keyword>
<organism evidence="8 9">
    <name type="scientific">Kwoniella shandongensis</name>
    <dbReference type="NCBI Taxonomy" id="1734106"/>
    <lineage>
        <taxon>Eukaryota</taxon>
        <taxon>Fungi</taxon>
        <taxon>Dikarya</taxon>
        <taxon>Basidiomycota</taxon>
        <taxon>Agaricomycotina</taxon>
        <taxon>Tremellomycetes</taxon>
        <taxon>Tremellales</taxon>
        <taxon>Cryptococcaceae</taxon>
        <taxon>Kwoniella</taxon>
    </lineage>
</organism>
<dbReference type="InterPro" id="IPR001841">
    <property type="entry name" value="Znf_RING"/>
</dbReference>
<dbReference type="GO" id="GO:0061630">
    <property type="term" value="F:ubiquitin protein ligase activity"/>
    <property type="evidence" value="ECO:0007669"/>
    <property type="project" value="TreeGrafter"/>
</dbReference>
<dbReference type="SMART" id="SM00464">
    <property type="entry name" value="LON"/>
    <property type="match status" value="1"/>
</dbReference>
<dbReference type="InterPro" id="IPR003111">
    <property type="entry name" value="Lon_prtase_N"/>
</dbReference>
<evidence type="ECO:0000313" key="9">
    <source>
        <dbReference type="Proteomes" id="UP000322225"/>
    </source>
</evidence>